<sequence>MSANDYFSAIATFIALRETLEAGIIIAVLLGFIEQLMPHRPGGNNEEATGSRTELLARGSTANESAEPAYLTFPDGTRRERRNSERCPDIPPELLSPAVSAFSIADTDAVDVSEGENTDDEGDGGPSRHPKHKYDREALVRSLKTQVWTGALLGLAAASALGGVFLYIFYTFAHDLWQDAENLWEGIFCGIASIIILIMGLAFLRLPHARTKWRLKLLSAVEGSAGVDRNGHPRHHHHGNHNSEHRRKVRARAARGWILFGLPFITVLREGLEGVVFLGGIGITDKPRAILFGALTGFAIGGFLAYTLFSRSETMSLQHFTTFSTIVLFLMGAGLASRSAYALERQYFINGVGAAAAESGDGPGSYRVAGNIWKLTWGNPEIGHEGYSGWYQLAQSLVGWNNIGTVWTVGTYQLYWIVITAVLIRMKYREGRTELFGHRSKRGWAIERRRRIARREDGEEEGLLSAHGGGEASGSRPSEEAQ</sequence>
<feature type="region of interest" description="Disordered" evidence="7">
    <location>
        <begin position="457"/>
        <end position="482"/>
    </location>
</feature>
<evidence type="ECO:0000313" key="9">
    <source>
        <dbReference type="EMBL" id="RSH77896.1"/>
    </source>
</evidence>
<keyword evidence="3" id="KW-0408">Iron</keyword>
<evidence type="ECO:0000256" key="3">
    <source>
        <dbReference type="ARBA" id="ARBA00022496"/>
    </source>
</evidence>
<comment type="caution">
    <text evidence="9">The sequence shown here is derived from an EMBL/GenBank/DDBJ whole genome shotgun (WGS) entry which is preliminary data.</text>
</comment>
<proteinExistence type="inferred from homology"/>
<dbReference type="OrthoDB" id="4364at2759"/>
<dbReference type="RefSeq" id="XP_028473043.1">
    <property type="nucleotide sequence ID" value="XM_028618676.1"/>
</dbReference>
<protein>
    <recommendedName>
        <fullName evidence="11">High-affinity iron permease</fullName>
    </recommendedName>
</protein>
<evidence type="ECO:0000256" key="2">
    <source>
        <dbReference type="ARBA" id="ARBA00008333"/>
    </source>
</evidence>
<feature type="transmembrane region" description="Helical" evidence="8">
    <location>
        <begin position="406"/>
        <end position="424"/>
    </location>
</feature>
<evidence type="ECO:0000256" key="7">
    <source>
        <dbReference type="SAM" id="MobiDB-lite"/>
    </source>
</evidence>
<feature type="compositionally biased region" description="Acidic residues" evidence="7">
    <location>
        <begin position="111"/>
        <end position="123"/>
    </location>
</feature>
<evidence type="ECO:0000256" key="4">
    <source>
        <dbReference type="ARBA" id="ARBA00022692"/>
    </source>
</evidence>
<evidence type="ECO:0000256" key="8">
    <source>
        <dbReference type="SAM" id="Phobius"/>
    </source>
</evidence>
<feature type="transmembrane region" description="Helical" evidence="8">
    <location>
        <begin position="256"/>
        <end position="283"/>
    </location>
</feature>
<keyword evidence="5 8" id="KW-1133">Transmembrane helix</keyword>
<feature type="transmembrane region" description="Helical" evidence="8">
    <location>
        <begin position="321"/>
        <end position="341"/>
    </location>
</feature>
<dbReference type="AlphaFoldDB" id="A0A427XGF4"/>
<dbReference type="Pfam" id="PF03239">
    <property type="entry name" value="FTR1"/>
    <property type="match status" value="1"/>
</dbReference>
<keyword evidence="3" id="KW-0410">Iron transport</keyword>
<name>A0A427XGF4_9TREE</name>
<evidence type="ECO:0008006" key="11">
    <source>
        <dbReference type="Google" id="ProtNLM"/>
    </source>
</evidence>
<keyword evidence="6 8" id="KW-0472">Membrane</keyword>
<evidence type="ECO:0000256" key="5">
    <source>
        <dbReference type="ARBA" id="ARBA00022989"/>
    </source>
</evidence>
<dbReference type="GO" id="GO:0033573">
    <property type="term" value="C:high-affinity iron permease complex"/>
    <property type="evidence" value="ECO:0007669"/>
    <property type="project" value="InterPro"/>
</dbReference>
<feature type="transmembrane region" description="Helical" evidence="8">
    <location>
        <begin position="6"/>
        <end position="33"/>
    </location>
</feature>
<dbReference type="GeneID" id="39587510"/>
<reference evidence="9 10" key="1">
    <citation type="submission" date="2018-11" db="EMBL/GenBank/DDBJ databases">
        <title>Genome sequence of Apiotrichum porosum DSM 27194.</title>
        <authorList>
            <person name="Aliyu H."/>
            <person name="Gorte O."/>
            <person name="Ochsenreither K."/>
        </authorList>
    </citation>
    <scope>NUCLEOTIDE SEQUENCE [LARGE SCALE GENOMIC DNA]</scope>
    <source>
        <strain evidence="9 10">DSM 27194</strain>
    </source>
</reference>
<dbReference type="Proteomes" id="UP000279236">
    <property type="component" value="Unassembled WGS sequence"/>
</dbReference>
<evidence type="ECO:0000313" key="10">
    <source>
        <dbReference type="Proteomes" id="UP000279236"/>
    </source>
</evidence>
<keyword evidence="4 8" id="KW-0812">Transmembrane</keyword>
<organism evidence="9 10">
    <name type="scientific">Apiotrichum porosum</name>
    <dbReference type="NCBI Taxonomy" id="105984"/>
    <lineage>
        <taxon>Eukaryota</taxon>
        <taxon>Fungi</taxon>
        <taxon>Dikarya</taxon>
        <taxon>Basidiomycota</taxon>
        <taxon>Agaricomycotina</taxon>
        <taxon>Tremellomycetes</taxon>
        <taxon>Trichosporonales</taxon>
        <taxon>Trichosporonaceae</taxon>
        <taxon>Apiotrichum</taxon>
    </lineage>
</organism>
<accession>A0A427XGF4</accession>
<keyword evidence="10" id="KW-1185">Reference proteome</keyword>
<dbReference type="PANTHER" id="PTHR31632">
    <property type="entry name" value="IRON TRANSPORTER FTH1"/>
    <property type="match status" value="1"/>
</dbReference>
<keyword evidence="3" id="KW-0406">Ion transport</keyword>
<feature type="transmembrane region" description="Helical" evidence="8">
    <location>
        <begin position="182"/>
        <end position="204"/>
    </location>
</feature>
<feature type="compositionally biased region" description="Basic residues" evidence="7">
    <location>
        <begin position="232"/>
        <end position="245"/>
    </location>
</feature>
<keyword evidence="3" id="KW-0813">Transport</keyword>
<evidence type="ECO:0000256" key="6">
    <source>
        <dbReference type="ARBA" id="ARBA00023136"/>
    </source>
</evidence>
<comment type="subcellular location">
    <subcellularLocation>
        <location evidence="1">Membrane</location>
        <topology evidence="1">Multi-pass membrane protein</topology>
    </subcellularLocation>
</comment>
<dbReference type="EMBL" id="RSCE01000014">
    <property type="protein sequence ID" value="RSH77896.1"/>
    <property type="molecule type" value="Genomic_DNA"/>
</dbReference>
<dbReference type="STRING" id="105984.A0A427XGF4"/>
<evidence type="ECO:0000256" key="1">
    <source>
        <dbReference type="ARBA" id="ARBA00004141"/>
    </source>
</evidence>
<dbReference type="GO" id="GO:0015093">
    <property type="term" value="F:ferrous iron transmembrane transporter activity"/>
    <property type="evidence" value="ECO:0007669"/>
    <property type="project" value="TreeGrafter"/>
</dbReference>
<feature type="transmembrane region" description="Helical" evidence="8">
    <location>
        <begin position="147"/>
        <end position="170"/>
    </location>
</feature>
<comment type="similarity">
    <text evidence="2">Belongs to the oxidase-dependent Fe transporter (OFeT) (TC 9.A.10.1) family.</text>
</comment>
<dbReference type="PANTHER" id="PTHR31632:SF2">
    <property type="entry name" value="PLASMA MEMBRANE IRON PERMEASE"/>
    <property type="match status" value="1"/>
</dbReference>
<dbReference type="InterPro" id="IPR004923">
    <property type="entry name" value="FTR1/Fip1/EfeU"/>
</dbReference>
<feature type="region of interest" description="Disordered" evidence="7">
    <location>
        <begin position="111"/>
        <end position="133"/>
    </location>
</feature>
<feature type="transmembrane region" description="Helical" evidence="8">
    <location>
        <begin position="289"/>
        <end position="309"/>
    </location>
</feature>
<feature type="region of interest" description="Disordered" evidence="7">
    <location>
        <begin position="226"/>
        <end position="245"/>
    </location>
</feature>
<gene>
    <name evidence="9" type="ORF">EHS24_002967</name>
</gene>